<dbReference type="Proteomes" id="UP000813461">
    <property type="component" value="Unassembled WGS sequence"/>
</dbReference>
<evidence type="ECO:0000313" key="2">
    <source>
        <dbReference type="Proteomes" id="UP000813461"/>
    </source>
</evidence>
<accession>A0A8K0RDQ6</accession>
<dbReference type="AlphaFoldDB" id="A0A8K0RDQ6"/>
<comment type="caution">
    <text evidence="1">The sequence shown here is derived from an EMBL/GenBank/DDBJ whole genome shotgun (WGS) entry which is preliminary data.</text>
</comment>
<dbReference type="EMBL" id="JAGMVJ010000003">
    <property type="protein sequence ID" value="KAH7092245.1"/>
    <property type="molecule type" value="Genomic_DNA"/>
</dbReference>
<dbReference type="OrthoDB" id="414698at2759"/>
<gene>
    <name evidence="1" type="ORF">FB567DRAFT_588545</name>
</gene>
<evidence type="ECO:0000313" key="1">
    <source>
        <dbReference type="EMBL" id="KAH7092245.1"/>
    </source>
</evidence>
<sequence>MGPGPGAILTPGFLASVHEVWFAHLRDSNARRIVPDVVDIRVWFEEDEEFDRECVLIT</sequence>
<organism evidence="1 2">
    <name type="scientific">Paraphoma chrysanthemicola</name>
    <dbReference type="NCBI Taxonomy" id="798071"/>
    <lineage>
        <taxon>Eukaryota</taxon>
        <taxon>Fungi</taxon>
        <taxon>Dikarya</taxon>
        <taxon>Ascomycota</taxon>
        <taxon>Pezizomycotina</taxon>
        <taxon>Dothideomycetes</taxon>
        <taxon>Pleosporomycetidae</taxon>
        <taxon>Pleosporales</taxon>
        <taxon>Pleosporineae</taxon>
        <taxon>Phaeosphaeriaceae</taxon>
        <taxon>Paraphoma</taxon>
    </lineage>
</organism>
<protein>
    <submittedName>
        <fullName evidence="1">Uncharacterized protein</fullName>
    </submittedName>
</protein>
<name>A0A8K0RDQ6_9PLEO</name>
<keyword evidence="2" id="KW-1185">Reference proteome</keyword>
<reference evidence="1" key="1">
    <citation type="journal article" date="2021" name="Nat. Commun.">
        <title>Genetic determinants of endophytism in the Arabidopsis root mycobiome.</title>
        <authorList>
            <person name="Mesny F."/>
            <person name="Miyauchi S."/>
            <person name="Thiergart T."/>
            <person name="Pickel B."/>
            <person name="Atanasova L."/>
            <person name="Karlsson M."/>
            <person name="Huettel B."/>
            <person name="Barry K.W."/>
            <person name="Haridas S."/>
            <person name="Chen C."/>
            <person name="Bauer D."/>
            <person name="Andreopoulos W."/>
            <person name="Pangilinan J."/>
            <person name="LaButti K."/>
            <person name="Riley R."/>
            <person name="Lipzen A."/>
            <person name="Clum A."/>
            <person name="Drula E."/>
            <person name="Henrissat B."/>
            <person name="Kohler A."/>
            <person name="Grigoriev I.V."/>
            <person name="Martin F.M."/>
            <person name="Hacquard S."/>
        </authorList>
    </citation>
    <scope>NUCLEOTIDE SEQUENCE</scope>
    <source>
        <strain evidence="1">MPI-SDFR-AT-0120</strain>
    </source>
</reference>
<proteinExistence type="predicted"/>